<evidence type="ECO:0000259" key="13">
    <source>
        <dbReference type="Pfam" id="PF00534"/>
    </source>
</evidence>
<dbReference type="GeneID" id="18254749"/>
<accession>G0RYL4</accession>
<evidence type="ECO:0000256" key="3">
    <source>
        <dbReference type="ARBA" id="ARBA00004922"/>
    </source>
</evidence>
<keyword evidence="5 12" id="KW-0808">Transferase</keyword>
<dbReference type="Proteomes" id="UP000008066">
    <property type="component" value="Unassembled WGS sequence"/>
</dbReference>
<evidence type="ECO:0000313" key="16">
    <source>
        <dbReference type="Proteomes" id="UP000008066"/>
    </source>
</evidence>
<dbReference type="AlphaFoldDB" id="G0RYL4"/>
<dbReference type="KEGG" id="cthr:CTHT_0007110"/>
<dbReference type="Gene3D" id="3.40.50.2000">
    <property type="entry name" value="Glycogen Phosphorylase B"/>
    <property type="match status" value="2"/>
</dbReference>
<keyword evidence="16" id="KW-1185">Reference proteome</keyword>
<dbReference type="InterPro" id="IPR028098">
    <property type="entry name" value="Glyco_trans_4-like_N"/>
</dbReference>
<feature type="domain" description="Glycosyltransferase subfamily 4-like N-terminal" evidence="14">
    <location>
        <begin position="52"/>
        <end position="159"/>
    </location>
</feature>
<dbReference type="RefSeq" id="XP_006691242.1">
    <property type="nucleotide sequence ID" value="XM_006691179.1"/>
</dbReference>
<dbReference type="GO" id="GO:0102704">
    <property type="term" value="F:GDP-Man:Man(2)GlcNAc(2)-PP-Dol alpha-1,6-mannosyltransferase activity"/>
    <property type="evidence" value="ECO:0007669"/>
    <property type="project" value="UniProtKB-UniRule"/>
</dbReference>
<gene>
    <name evidence="15" type="ORF">CTHT_0007110</name>
</gene>
<keyword evidence="7 12" id="KW-0256">Endoplasmic reticulum</keyword>
<protein>
    <recommendedName>
        <fullName evidence="12">Alpha-1,3/1,6-mannosyltransferase ALG2</fullName>
        <ecNumber evidence="12">2.4.1.132</ecNumber>
        <ecNumber evidence="12">2.4.1.257</ecNumber>
    </recommendedName>
    <alternativeName>
        <fullName evidence="12">GDP-Man:Man(1)GlcNAc(2)-PP-Dol alpha-1,3-mannosyltransferase</fullName>
    </alternativeName>
</protein>
<comment type="catalytic activity">
    <reaction evidence="10 12">
        <text>a beta-D-Man-(1-&gt;4)-beta-D-GlcNAc-(1-&gt;4)-alpha-D-GlcNAc-diphospho-di-trans,poly-cis-dolichol + GDP-alpha-D-mannose = an alpha-D-Man-(1-&gt;3)-beta-D-Man-(1-&gt;4)-beta-D-GlcNAc-(1-&gt;4)-alpha-D-GlcNAc-diphospho-di-trans,poly-cis-dolichol + GDP + H(+)</text>
        <dbReference type="Rhea" id="RHEA:29515"/>
        <dbReference type="Rhea" id="RHEA-COMP:19511"/>
        <dbReference type="Rhea" id="RHEA-COMP:19513"/>
        <dbReference type="ChEBI" id="CHEBI:15378"/>
        <dbReference type="ChEBI" id="CHEBI:57527"/>
        <dbReference type="ChEBI" id="CHEBI:58189"/>
        <dbReference type="ChEBI" id="CHEBI:58472"/>
        <dbReference type="ChEBI" id="CHEBI:132510"/>
        <dbReference type="EC" id="2.4.1.132"/>
    </reaction>
    <physiologicalReaction direction="left-to-right" evidence="10 12">
        <dbReference type="Rhea" id="RHEA:29516"/>
    </physiologicalReaction>
</comment>
<evidence type="ECO:0000256" key="5">
    <source>
        <dbReference type="ARBA" id="ARBA00022679"/>
    </source>
</evidence>
<sequence>MTPSDDTKYTNEASKKTIVFLHPDLGIGGAERLVVDAAVGLQQRGHRVIAVLTGELRGLKPDVFFVDQLSAGLPLLKLLTGKPIFFYCHFPDLLLVQNRRSLLKRLYRLPFDKWEEWSMGWADTIAVNSGFTAGVVGQTWPRLVRQKKLEVVYPCIDTASIPASEGEENPWPGVKFLLSLNRFERKKNVALALRAFAALSPDVRKNAKLVIAGGYDPRVRENVAHHEELATLATELGLSHTTVYRPSTPTDVPLSSISPDVLFLCSVSTDKLKDLLLRHSLLLLYTPSNEHFGIVPLESMLRRTPVLACNDGGPTETVVDGETGWLRDAGDVRAWRGVVESVLGMSESEVKGMGRRGEERVRERFGRGVLGSLSASSLGPGLRRLVVIFP</sequence>
<name>G0RYL4_CHATD</name>
<evidence type="ECO:0000313" key="15">
    <source>
        <dbReference type="EMBL" id="EGS24000.1"/>
    </source>
</evidence>
<comment type="function">
    <text evidence="1 12">Mannosylates Man(2)GlcNAc(2)-dolichol diphosphate and Man(1)GlcNAc(2)-dolichol diphosphate to form Man(3)GlcNAc(2)-dolichol diphosphate.</text>
</comment>
<proteinExistence type="inferred from homology"/>
<comment type="pathway">
    <text evidence="3 12">Protein modification; protein glycosylation.</text>
</comment>
<feature type="domain" description="Glycosyl transferase family 1" evidence="13">
    <location>
        <begin position="173"/>
        <end position="244"/>
    </location>
</feature>
<dbReference type="GO" id="GO:0004378">
    <property type="term" value="F:GDP-Man:Man(1)GlcNAc(2)-PP-Dol alpha-1,3-mannosyltransferase activity"/>
    <property type="evidence" value="ECO:0007669"/>
    <property type="project" value="UniProtKB-UniRule"/>
</dbReference>
<dbReference type="InterPro" id="IPR027054">
    <property type="entry name" value="ALG2"/>
</dbReference>
<evidence type="ECO:0000256" key="8">
    <source>
        <dbReference type="ARBA" id="ARBA00022989"/>
    </source>
</evidence>
<dbReference type="OrthoDB" id="448893at2759"/>
<evidence type="ECO:0000256" key="12">
    <source>
        <dbReference type="RuleBase" id="RU367136"/>
    </source>
</evidence>
<keyword evidence="8" id="KW-1133">Transmembrane helix</keyword>
<comment type="similarity">
    <text evidence="12">Belongs to the glycosyltransferase group 1 family.</text>
</comment>
<dbReference type="eggNOG" id="KOG0853">
    <property type="taxonomic scope" value="Eukaryota"/>
</dbReference>
<feature type="domain" description="Glycosyl transferase family 1" evidence="13">
    <location>
        <begin position="258"/>
        <end position="348"/>
    </location>
</feature>
<evidence type="ECO:0000256" key="2">
    <source>
        <dbReference type="ARBA" id="ARBA00004586"/>
    </source>
</evidence>
<evidence type="ECO:0000256" key="6">
    <source>
        <dbReference type="ARBA" id="ARBA00022692"/>
    </source>
</evidence>
<dbReference type="Pfam" id="PF13439">
    <property type="entry name" value="Glyco_transf_4"/>
    <property type="match status" value="1"/>
</dbReference>
<dbReference type="SUPFAM" id="SSF53756">
    <property type="entry name" value="UDP-Glycosyltransferase/glycogen phosphorylase"/>
    <property type="match status" value="1"/>
</dbReference>
<dbReference type="EC" id="2.4.1.257" evidence="12"/>
<dbReference type="InterPro" id="IPR001296">
    <property type="entry name" value="Glyco_trans_1"/>
</dbReference>
<comment type="subcellular location">
    <subcellularLocation>
        <location evidence="2 12">Endoplasmic reticulum membrane</location>
    </subcellularLocation>
</comment>
<dbReference type="HOGENOM" id="CLU_030619_0_0_1"/>
<evidence type="ECO:0000259" key="14">
    <source>
        <dbReference type="Pfam" id="PF13439"/>
    </source>
</evidence>
<evidence type="ECO:0000256" key="10">
    <source>
        <dbReference type="ARBA" id="ARBA00045103"/>
    </source>
</evidence>
<dbReference type="STRING" id="759272.G0RYL4"/>
<keyword evidence="6" id="KW-0812">Transmembrane</keyword>
<dbReference type="EMBL" id="GL988032">
    <property type="protein sequence ID" value="EGS24000.1"/>
    <property type="molecule type" value="Genomic_DNA"/>
</dbReference>
<evidence type="ECO:0000256" key="11">
    <source>
        <dbReference type="ARBA" id="ARBA00045104"/>
    </source>
</evidence>
<reference evidence="15 16" key="1">
    <citation type="journal article" date="2011" name="Cell">
        <title>Insight into structure and assembly of the nuclear pore complex by utilizing the genome of a eukaryotic thermophile.</title>
        <authorList>
            <person name="Amlacher S."/>
            <person name="Sarges P."/>
            <person name="Flemming D."/>
            <person name="van Noort V."/>
            <person name="Kunze R."/>
            <person name="Devos D.P."/>
            <person name="Arumugam M."/>
            <person name="Bork P."/>
            <person name="Hurt E."/>
        </authorList>
    </citation>
    <scope>NUCLEOTIDE SEQUENCE [LARGE SCALE GENOMIC DNA]</scope>
    <source>
        <strain evidence="16">DSM 1495 / CBS 144.50 / IMI 039719</strain>
    </source>
</reference>
<dbReference type="PANTHER" id="PTHR45918:SF1">
    <property type="entry name" value="ALPHA-1,3_1,6-MANNOSYLTRANSFERASE ALG2"/>
    <property type="match status" value="1"/>
</dbReference>
<evidence type="ECO:0000256" key="9">
    <source>
        <dbReference type="ARBA" id="ARBA00023136"/>
    </source>
</evidence>
<evidence type="ECO:0000256" key="1">
    <source>
        <dbReference type="ARBA" id="ARBA00003142"/>
    </source>
</evidence>
<evidence type="ECO:0000256" key="7">
    <source>
        <dbReference type="ARBA" id="ARBA00022824"/>
    </source>
</evidence>
<dbReference type="GO" id="GO:0005789">
    <property type="term" value="C:endoplasmic reticulum membrane"/>
    <property type="evidence" value="ECO:0007669"/>
    <property type="project" value="UniProtKB-SubCell"/>
</dbReference>
<organism evidence="16">
    <name type="scientific">Chaetomium thermophilum (strain DSM 1495 / CBS 144.50 / IMI 039719)</name>
    <name type="common">Thermochaetoides thermophila</name>
    <dbReference type="NCBI Taxonomy" id="759272"/>
    <lineage>
        <taxon>Eukaryota</taxon>
        <taxon>Fungi</taxon>
        <taxon>Dikarya</taxon>
        <taxon>Ascomycota</taxon>
        <taxon>Pezizomycotina</taxon>
        <taxon>Sordariomycetes</taxon>
        <taxon>Sordariomycetidae</taxon>
        <taxon>Sordariales</taxon>
        <taxon>Chaetomiaceae</taxon>
        <taxon>Thermochaetoides</taxon>
    </lineage>
</organism>
<evidence type="ECO:0000256" key="4">
    <source>
        <dbReference type="ARBA" id="ARBA00022676"/>
    </source>
</evidence>
<comment type="catalytic activity">
    <reaction evidence="11 12">
        <text>an alpha-D-Man-(1-&gt;3)-beta-D-Man-(1-&gt;4)-beta-D-GlcNAc-(1-&gt;4)-alpha-D-GlcNAc-diphospho-di-trans,poly-cis-dolichol + GDP-alpha-D-mannose = an alpha-D-Man-(1-&gt;3)-[alpha-D-Man-(1-&gt;6)]-beta-D-Man-(1-&gt;4)-beta-D-GlcNAc-(1-&gt;4)-alpha-D-GlcNAc-diphospho-di-trans,poly-cis-dolichol + GDP + H(+)</text>
        <dbReference type="Rhea" id="RHEA:29519"/>
        <dbReference type="Rhea" id="RHEA-COMP:19513"/>
        <dbReference type="Rhea" id="RHEA-COMP:19515"/>
        <dbReference type="ChEBI" id="CHEBI:15378"/>
        <dbReference type="ChEBI" id="CHEBI:57527"/>
        <dbReference type="ChEBI" id="CHEBI:58189"/>
        <dbReference type="ChEBI" id="CHEBI:132510"/>
        <dbReference type="ChEBI" id="CHEBI:132511"/>
        <dbReference type="EC" id="2.4.1.257"/>
    </reaction>
    <physiologicalReaction direction="left-to-right" evidence="11 12">
        <dbReference type="Rhea" id="RHEA:29520"/>
    </physiologicalReaction>
</comment>
<keyword evidence="4 12" id="KW-0328">Glycosyltransferase</keyword>
<dbReference type="OMA" id="AMYMKCP"/>
<keyword evidence="9" id="KW-0472">Membrane</keyword>
<dbReference type="UniPathway" id="UPA00378"/>
<dbReference type="Pfam" id="PF00534">
    <property type="entry name" value="Glycos_transf_1"/>
    <property type="match status" value="2"/>
</dbReference>
<dbReference type="EC" id="2.4.1.132" evidence="12"/>
<dbReference type="PANTHER" id="PTHR45918">
    <property type="entry name" value="ALPHA-1,3/1,6-MANNOSYLTRANSFERASE ALG2"/>
    <property type="match status" value="1"/>
</dbReference>